<organism evidence="2 3">
    <name type="scientific">Candidatus Odoribacter faecigallinarum</name>
    <dbReference type="NCBI Taxonomy" id="2838706"/>
    <lineage>
        <taxon>Bacteria</taxon>
        <taxon>Pseudomonadati</taxon>
        <taxon>Bacteroidota</taxon>
        <taxon>Bacteroidia</taxon>
        <taxon>Bacteroidales</taxon>
        <taxon>Odoribacteraceae</taxon>
        <taxon>Odoribacter</taxon>
    </lineage>
</organism>
<evidence type="ECO:0000313" key="2">
    <source>
        <dbReference type="EMBL" id="HIX03719.1"/>
    </source>
</evidence>
<comment type="caution">
    <text evidence="2">The sequence shown here is derived from an EMBL/GenBank/DDBJ whole genome shotgun (WGS) entry which is preliminary data.</text>
</comment>
<feature type="region of interest" description="Disordered" evidence="1">
    <location>
        <begin position="30"/>
        <end position="58"/>
    </location>
</feature>
<dbReference type="EMBL" id="DXFT01000122">
    <property type="protein sequence ID" value="HIX03719.1"/>
    <property type="molecule type" value="Genomic_DNA"/>
</dbReference>
<reference evidence="2" key="1">
    <citation type="journal article" date="2021" name="PeerJ">
        <title>Extensive microbial diversity within the chicken gut microbiome revealed by metagenomics and culture.</title>
        <authorList>
            <person name="Gilroy R."/>
            <person name="Ravi A."/>
            <person name="Getino M."/>
            <person name="Pursley I."/>
            <person name="Horton D.L."/>
            <person name="Alikhan N.F."/>
            <person name="Baker D."/>
            <person name="Gharbi K."/>
            <person name="Hall N."/>
            <person name="Watson M."/>
            <person name="Adriaenssens E.M."/>
            <person name="Foster-Nyarko E."/>
            <person name="Jarju S."/>
            <person name="Secka A."/>
            <person name="Antonio M."/>
            <person name="Oren A."/>
            <person name="Chaudhuri R.R."/>
            <person name="La Ragione R."/>
            <person name="Hildebrand F."/>
            <person name="Pallen M.J."/>
        </authorList>
    </citation>
    <scope>NUCLEOTIDE SEQUENCE</scope>
    <source>
        <strain evidence="2">23274</strain>
    </source>
</reference>
<protein>
    <submittedName>
        <fullName evidence="2">Uncharacterized protein</fullName>
    </submittedName>
</protein>
<evidence type="ECO:0000256" key="1">
    <source>
        <dbReference type="SAM" id="MobiDB-lite"/>
    </source>
</evidence>
<dbReference type="AlphaFoldDB" id="A0A9D1V0Z3"/>
<feature type="compositionally biased region" description="Basic and acidic residues" evidence="1">
    <location>
        <begin position="45"/>
        <end position="58"/>
    </location>
</feature>
<accession>A0A9D1V0Z3</accession>
<evidence type="ECO:0000313" key="3">
    <source>
        <dbReference type="Proteomes" id="UP000824202"/>
    </source>
</evidence>
<proteinExistence type="predicted"/>
<name>A0A9D1V0Z3_9BACT</name>
<sequence>MSRVFGEKLPGGRRGCQAIPAVLPVCSGNTSVALPKHPRSSPNANERKKGDKSELKRL</sequence>
<dbReference type="Proteomes" id="UP000824202">
    <property type="component" value="Unassembled WGS sequence"/>
</dbReference>
<gene>
    <name evidence="2" type="ORF">H9863_06340</name>
</gene>
<reference evidence="2" key="2">
    <citation type="submission" date="2021-04" db="EMBL/GenBank/DDBJ databases">
        <authorList>
            <person name="Gilroy R."/>
        </authorList>
    </citation>
    <scope>NUCLEOTIDE SEQUENCE</scope>
    <source>
        <strain evidence="2">23274</strain>
    </source>
</reference>